<accession>A0A6A6JN47</accession>
<dbReference type="PANTHER" id="PTHR31623">
    <property type="entry name" value="F21J9.9"/>
    <property type="match status" value="1"/>
</dbReference>
<dbReference type="GeneID" id="54547550"/>
<sequence>MISKVEEETLHLSVLDQNAARCYIQTLQIFPFPDDSQIQNAVDTLAKALRNTLTALPFLAGTIGPADAETGKLSLKYPTSDYDVLEAGLFASKILDHPYTYTQLKRMGMPPSAFTGKVFCPDVLRDRPGIPPYAEGLTSNQEALPVLAVQACFLTGGLVLSIYLHHSVVDCSGVCAFWRQFASNVHAIARNTQLDGKSCVTIRDQSRLRMELDDRIPVLGNPTADAYVREKFLYKHTLPPGTACSAKLFVVPAARIRAFRDKLKECIPNGLQLTICNVLTALVWIHVTRARAKRVLDAGYSKSSLGIAVDSRRRMKPPVTEDHMGPMALFAKATLPIVDFLSEEPVTEELILSTAIHIKQTIQNVDNDWVQRHLAFFQSKTPISDTEPALRFRFGPDIYVTSWMNFGADIAWGIPGTASDAPEFIRRTADFNSDGGIIILPRRRAIIDGHEAPYEILVRLAREDMNRLEAEEGGLRSWTERVIE</sequence>
<dbReference type="EMBL" id="ML986489">
    <property type="protein sequence ID" value="KAF2278060.1"/>
    <property type="molecule type" value="Genomic_DNA"/>
</dbReference>
<evidence type="ECO:0008006" key="5">
    <source>
        <dbReference type="Google" id="ProtNLM"/>
    </source>
</evidence>
<evidence type="ECO:0000256" key="2">
    <source>
        <dbReference type="ARBA" id="ARBA00022679"/>
    </source>
</evidence>
<dbReference type="Proteomes" id="UP000800097">
    <property type="component" value="Unassembled WGS sequence"/>
</dbReference>
<comment type="similarity">
    <text evidence="1">Belongs to the plant acyltransferase family.</text>
</comment>
<evidence type="ECO:0000256" key="1">
    <source>
        <dbReference type="ARBA" id="ARBA00009861"/>
    </source>
</evidence>
<keyword evidence="2" id="KW-0808">Transferase</keyword>
<dbReference type="Pfam" id="PF02458">
    <property type="entry name" value="Transferase"/>
    <property type="match status" value="2"/>
</dbReference>
<keyword evidence="4" id="KW-1185">Reference proteome</keyword>
<dbReference type="AlphaFoldDB" id="A0A6A6JN47"/>
<evidence type="ECO:0000313" key="3">
    <source>
        <dbReference type="EMBL" id="KAF2278060.1"/>
    </source>
</evidence>
<dbReference type="RefSeq" id="XP_033655599.1">
    <property type="nucleotide sequence ID" value="XM_033794375.1"/>
</dbReference>
<name>A0A6A6JN47_WESOR</name>
<evidence type="ECO:0000313" key="4">
    <source>
        <dbReference type="Proteomes" id="UP000800097"/>
    </source>
</evidence>
<protein>
    <recommendedName>
        <fullName evidence="5">Trichothecene 3-O-acetyltransferas-like protein</fullName>
    </recommendedName>
</protein>
<dbReference type="OrthoDB" id="1862401at2759"/>
<dbReference type="GO" id="GO:0016740">
    <property type="term" value="F:transferase activity"/>
    <property type="evidence" value="ECO:0007669"/>
    <property type="project" value="UniProtKB-KW"/>
</dbReference>
<organism evidence="3 4">
    <name type="scientific">Westerdykella ornata</name>
    <dbReference type="NCBI Taxonomy" id="318751"/>
    <lineage>
        <taxon>Eukaryota</taxon>
        <taxon>Fungi</taxon>
        <taxon>Dikarya</taxon>
        <taxon>Ascomycota</taxon>
        <taxon>Pezizomycotina</taxon>
        <taxon>Dothideomycetes</taxon>
        <taxon>Pleosporomycetidae</taxon>
        <taxon>Pleosporales</taxon>
        <taxon>Sporormiaceae</taxon>
        <taxon>Westerdykella</taxon>
    </lineage>
</organism>
<proteinExistence type="inferred from homology"/>
<gene>
    <name evidence="3" type="ORF">EI97DRAFT_282490</name>
</gene>
<dbReference type="PANTHER" id="PTHR31623:SF17">
    <property type="entry name" value="F21J9.9"/>
    <property type="match status" value="1"/>
</dbReference>
<dbReference type="InterPro" id="IPR023213">
    <property type="entry name" value="CAT-like_dom_sf"/>
</dbReference>
<dbReference type="Gene3D" id="3.30.559.10">
    <property type="entry name" value="Chloramphenicol acetyltransferase-like domain"/>
    <property type="match status" value="2"/>
</dbReference>
<reference evidence="3" key="1">
    <citation type="journal article" date="2020" name="Stud. Mycol.">
        <title>101 Dothideomycetes genomes: a test case for predicting lifestyles and emergence of pathogens.</title>
        <authorList>
            <person name="Haridas S."/>
            <person name="Albert R."/>
            <person name="Binder M."/>
            <person name="Bloem J."/>
            <person name="Labutti K."/>
            <person name="Salamov A."/>
            <person name="Andreopoulos B."/>
            <person name="Baker S."/>
            <person name="Barry K."/>
            <person name="Bills G."/>
            <person name="Bluhm B."/>
            <person name="Cannon C."/>
            <person name="Castanera R."/>
            <person name="Culley D."/>
            <person name="Daum C."/>
            <person name="Ezra D."/>
            <person name="Gonzalez J."/>
            <person name="Henrissat B."/>
            <person name="Kuo A."/>
            <person name="Liang C."/>
            <person name="Lipzen A."/>
            <person name="Lutzoni F."/>
            <person name="Magnuson J."/>
            <person name="Mondo S."/>
            <person name="Nolan M."/>
            <person name="Ohm R."/>
            <person name="Pangilinan J."/>
            <person name="Park H.-J."/>
            <person name="Ramirez L."/>
            <person name="Alfaro M."/>
            <person name="Sun H."/>
            <person name="Tritt A."/>
            <person name="Yoshinaga Y."/>
            <person name="Zwiers L.-H."/>
            <person name="Turgeon B."/>
            <person name="Goodwin S."/>
            <person name="Spatafora J."/>
            <person name="Crous P."/>
            <person name="Grigoriev I."/>
        </authorList>
    </citation>
    <scope>NUCLEOTIDE SEQUENCE</scope>
    <source>
        <strain evidence="3">CBS 379.55</strain>
    </source>
</reference>